<sequence length="407" mass="45945">MTSASTEVLAVARKSWPKLDSRKAFAAALFAGAVAESIAYVIFQRRAKQLDEEPFRRICEDIDLDGHSDWLEKRLREKNVADGFVSAMFCGAHPAEISKRSAILAMAAYLTVRPPQDFEGSEYPEITRDQARRVVGCIEAMFPQSFPLDASRKPLNFNIKELDPLLPKMCTGFKPLAPIYHPLGLRATVQSAHFVKDLALRFAGFRRTEVPGRHGVFLWMRPPRSPQKAEVEGAAQLPPLIFLHGLGWGLTQYSLFLTTQMPSDRLCLVPEFPLISQRWAAAGHDGRFPTPIEFAQILVQIMDDFNSPMADIFAHSYGTAILTFLRRRFPDRCRQMVYVDPVCFVPKLAQWLMFGYEPYLESTKSLLRYTKDQLGEGISMGPLGLFRSIEKILATYLVKVFVHGLEA</sequence>
<dbReference type="EMBL" id="LGRX02018636">
    <property type="protein sequence ID" value="KAK3259580.1"/>
    <property type="molecule type" value="Genomic_DNA"/>
</dbReference>
<proteinExistence type="predicted"/>
<dbReference type="Proteomes" id="UP001190700">
    <property type="component" value="Unassembled WGS sequence"/>
</dbReference>
<dbReference type="PANTHER" id="PTHR37471:SF1">
    <property type="entry name" value="AB HYDROLASE-1 DOMAIN-CONTAINING PROTEIN"/>
    <property type="match status" value="1"/>
</dbReference>
<dbReference type="AlphaFoldDB" id="A0AAE0KT58"/>
<name>A0AAE0KT58_9CHLO</name>
<dbReference type="Gene3D" id="3.40.50.1820">
    <property type="entry name" value="alpha/beta hydrolase"/>
    <property type="match status" value="1"/>
</dbReference>
<keyword evidence="2" id="KW-1185">Reference proteome</keyword>
<dbReference type="InterPro" id="IPR029058">
    <property type="entry name" value="AB_hydrolase_fold"/>
</dbReference>
<accession>A0AAE0KT58</accession>
<evidence type="ECO:0000313" key="2">
    <source>
        <dbReference type="Proteomes" id="UP001190700"/>
    </source>
</evidence>
<dbReference type="PANTHER" id="PTHR37471">
    <property type="entry name" value="UNNAMED PRODUCT"/>
    <property type="match status" value="1"/>
</dbReference>
<comment type="caution">
    <text evidence="1">The sequence shown here is derived from an EMBL/GenBank/DDBJ whole genome shotgun (WGS) entry which is preliminary data.</text>
</comment>
<evidence type="ECO:0000313" key="1">
    <source>
        <dbReference type="EMBL" id="KAK3259580.1"/>
    </source>
</evidence>
<gene>
    <name evidence="1" type="ORF">CYMTET_31425</name>
</gene>
<protein>
    <submittedName>
        <fullName evidence="1">Heme oxygenase 1</fullName>
    </submittedName>
</protein>
<organism evidence="1 2">
    <name type="scientific">Cymbomonas tetramitiformis</name>
    <dbReference type="NCBI Taxonomy" id="36881"/>
    <lineage>
        <taxon>Eukaryota</taxon>
        <taxon>Viridiplantae</taxon>
        <taxon>Chlorophyta</taxon>
        <taxon>Pyramimonadophyceae</taxon>
        <taxon>Pyramimonadales</taxon>
        <taxon>Pyramimonadaceae</taxon>
        <taxon>Cymbomonas</taxon>
    </lineage>
</organism>
<dbReference type="SUPFAM" id="SSF53474">
    <property type="entry name" value="alpha/beta-Hydrolases"/>
    <property type="match status" value="1"/>
</dbReference>
<reference evidence="1 2" key="1">
    <citation type="journal article" date="2015" name="Genome Biol. Evol.">
        <title>Comparative Genomics of a Bacterivorous Green Alga Reveals Evolutionary Causalities and Consequences of Phago-Mixotrophic Mode of Nutrition.</title>
        <authorList>
            <person name="Burns J.A."/>
            <person name="Paasch A."/>
            <person name="Narechania A."/>
            <person name="Kim E."/>
        </authorList>
    </citation>
    <scope>NUCLEOTIDE SEQUENCE [LARGE SCALE GENOMIC DNA]</scope>
    <source>
        <strain evidence="1 2">PLY_AMNH</strain>
    </source>
</reference>